<dbReference type="SUPFAM" id="SSF52833">
    <property type="entry name" value="Thioredoxin-like"/>
    <property type="match status" value="1"/>
</dbReference>
<keyword evidence="1" id="KW-1015">Disulfide bond</keyword>
<dbReference type="PROSITE" id="PS51352">
    <property type="entry name" value="THIOREDOXIN_2"/>
    <property type="match status" value="1"/>
</dbReference>
<organism evidence="3 4">
    <name type="scientific">Dunaliella salina</name>
    <name type="common">Green alga</name>
    <name type="synonym">Protococcus salinus</name>
    <dbReference type="NCBI Taxonomy" id="3046"/>
    <lineage>
        <taxon>Eukaryota</taxon>
        <taxon>Viridiplantae</taxon>
        <taxon>Chlorophyta</taxon>
        <taxon>core chlorophytes</taxon>
        <taxon>Chlorophyceae</taxon>
        <taxon>CS clade</taxon>
        <taxon>Chlamydomonadales</taxon>
        <taxon>Dunaliellaceae</taxon>
        <taxon>Dunaliella</taxon>
    </lineage>
</organism>
<dbReference type="Gene3D" id="3.40.30.10">
    <property type="entry name" value="Glutaredoxin"/>
    <property type="match status" value="1"/>
</dbReference>
<dbReference type="Pfam" id="PF00085">
    <property type="entry name" value="Thioredoxin"/>
    <property type="match status" value="1"/>
</dbReference>
<comment type="caution">
    <text evidence="3">The sequence shown here is derived from an EMBL/GenBank/DDBJ whole genome shotgun (WGS) entry which is preliminary data.</text>
</comment>
<evidence type="ECO:0000313" key="3">
    <source>
        <dbReference type="EMBL" id="KAF5831387.1"/>
    </source>
</evidence>
<dbReference type="EMBL" id="MU069952">
    <property type="protein sequence ID" value="KAF5831387.1"/>
    <property type="molecule type" value="Genomic_DNA"/>
</dbReference>
<dbReference type="PANTHER" id="PTHR45663">
    <property type="entry name" value="GEO12009P1"/>
    <property type="match status" value="1"/>
</dbReference>
<dbReference type="PRINTS" id="PR00421">
    <property type="entry name" value="THIOREDOXIN"/>
</dbReference>
<evidence type="ECO:0000259" key="2">
    <source>
        <dbReference type="PROSITE" id="PS51352"/>
    </source>
</evidence>
<evidence type="ECO:0000313" key="4">
    <source>
        <dbReference type="Proteomes" id="UP000815325"/>
    </source>
</evidence>
<sequence length="151" mass="16928">MLAKSGATKLQCPASTATRQCVAPRVNRRMNCPGRPMRTVTRVANVDETNFEVEVLKADKAVLVDFWDTWCGPCKLMDPLMAWAEQEYASTLKVVKIRHDSCPKLIQQYKVYGLPAFLIFKNGELVPGCKKEGAVNQKMLADYIKQFGGDQ</sequence>
<dbReference type="PANTHER" id="PTHR45663:SF22">
    <property type="entry name" value="THIOREDOXIN X, CHLOROPLASTIC"/>
    <property type="match status" value="1"/>
</dbReference>
<dbReference type="Proteomes" id="UP000815325">
    <property type="component" value="Unassembled WGS sequence"/>
</dbReference>
<dbReference type="InterPro" id="IPR017937">
    <property type="entry name" value="Thioredoxin_CS"/>
</dbReference>
<proteinExistence type="predicted"/>
<accession>A0ABQ7G9V6</accession>
<evidence type="ECO:0000256" key="1">
    <source>
        <dbReference type="ARBA" id="ARBA00023157"/>
    </source>
</evidence>
<gene>
    <name evidence="3" type="ORF">DUNSADRAFT_13177</name>
</gene>
<protein>
    <submittedName>
        <fullName evidence="3">Thioredoxin-like protein</fullName>
    </submittedName>
</protein>
<feature type="domain" description="Thioredoxin" evidence="2">
    <location>
        <begin position="31"/>
        <end position="149"/>
    </location>
</feature>
<dbReference type="InterPro" id="IPR036249">
    <property type="entry name" value="Thioredoxin-like_sf"/>
</dbReference>
<keyword evidence="4" id="KW-1185">Reference proteome</keyword>
<name>A0ABQ7G9V6_DUNSA</name>
<dbReference type="PROSITE" id="PS00194">
    <property type="entry name" value="THIOREDOXIN_1"/>
    <property type="match status" value="1"/>
</dbReference>
<dbReference type="CDD" id="cd02947">
    <property type="entry name" value="TRX_family"/>
    <property type="match status" value="1"/>
</dbReference>
<reference evidence="3" key="1">
    <citation type="submission" date="2017-08" db="EMBL/GenBank/DDBJ databases">
        <authorList>
            <person name="Polle J.E."/>
            <person name="Barry K."/>
            <person name="Cushman J."/>
            <person name="Schmutz J."/>
            <person name="Tran D."/>
            <person name="Hathwaick L.T."/>
            <person name="Yim W.C."/>
            <person name="Jenkins J."/>
            <person name="Mckie-Krisberg Z.M."/>
            <person name="Prochnik S."/>
            <person name="Lindquist E."/>
            <person name="Dockter R.B."/>
            <person name="Adam C."/>
            <person name="Molina H."/>
            <person name="Bunkerborg J."/>
            <person name="Jin E."/>
            <person name="Buchheim M."/>
            <person name="Magnuson J."/>
        </authorList>
    </citation>
    <scope>NUCLEOTIDE SEQUENCE</scope>
    <source>
        <strain evidence="3">CCAP 19/18</strain>
    </source>
</reference>
<dbReference type="InterPro" id="IPR013766">
    <property type="entry name" value="Thioredoxin_domain"/>
</dbReference>